<name>M2QTC6_CERS8</name>
<dbReference type="Proteomes" id="UP000016930">
    <property type="component" value="Unassembled WGS sequence"/>
</dbReference>
<reference evidence="2 3" key="1">
    <citation type="journal article" date="2012" name="Proc. Natl. Acad. Sci. U.S.A.">
        <title>Comparative genomics of Ceriporiopsis subvermispora and Phanerochaete chrysosporium provide insight into selective ligninolysis.</title>
        <authorList>
            <person name="Fernandez-Fueyo E."/>
            <person name="Ruiz-Duenas F.J."/>
            <person name="Ferreira P."/>
            <person name="Floudas D."/>
            <person name="Hibbett D.S."/>
            <person name="Canessa P."/>
            <person name="Larrondo L.F."/>
            <person name="James T.Y."/>
            <person name="Seelenfreund D."/>
            <person name="Lobos S."/>
            <person name="Polanco R."/>
            <person name="Tello M."/>
            <person name="Honda Y."/>
            <person name="Watanabe T."/>
            <person name="Watanabe T."/>
            <person name="Ryu J.S."/>
            <person name="Kubicek C.P."/>
            <person name="Schmoll M."/>
            <person name="Gaskell J."/>
            <person name="Hammel K.E."/>
            <person name="St John F.J."/>
            <person name="Vanden Wymelenberg A."/>
            <person name="Sabat G."/>
            <person name="Splinter BonDurant S."/>
            <person name="Syed K."/>
            <person name="Yadav J.S."/>
            <person name="Doddapaneni H."/>
            <person name="Subramanian V."/>
            <person name="Lavin J.L."/>
            <person name="Oguiza J.A."/>
            <person name="Perez G."/>
            <person name="Pisabarro A.G."/>
            <person name="Ramirez L."/>
            <person name="Santoyo F."/>
            <person name="Master E."/>
            <person name="Coutinho P.M."/>
            <person name="Henrissat B."/>
            <person name="Lombard V."/>
            <person name="Magnuson J.K."/>
            <person name="Kuees U."/>
            <person name="Hori C."/>
            <person name="Igarashi K."/>
            <person name="Samejima M."/>
            <person name="Held B.W."/>
            <person name="Barry K.W."/>
            <person name="LaButti K.M."/>
            <person name="Lapidus A."/>
            <person name="Lindquist E.A."/>
            <person name="Lucas S.M."/>
            <person name="Riley R."/>
            <person name="Salamov A.A."/>
            <person name="Hoffmeister D."/>
            <person name="Schwenk D."/>
            <person name="Hadar Y."/>
            <person name="Yarden O."/>
            <person name="de Vries R.P."/>
            <person name="Wiebenga A."/>
            <person name="Stenlid J."/>
            <person name="Eastwood D."/>
            <person name="Grigoriev I.V."/>
            <person name="Berka R.M."/>
            <person name="Blanchette R.A."/>
            <person name="Kersten P."/>
            <person name="Martinez A.T."/>
            <person name="Vicuna R."/>
            <person name="Cullen D."/>
        </authorList>
    </citation>
    <scope>NUCLEOTIDE SEQUENCE [LARGE SCALE GENOMIC DNA]</scope>
    <source>
        <strain evidence="2 3">B</strain>
    </source>
</reference>
<evidence type="ECO:0000313" key="2">
    <source>
        <dbReference type="EMBL" id="EMD35300.1"/>
    </source>
</evidence>
<evidence type="ECO:0000313" key="3">
    <source>
        <dbReference type="Proteomes" id="UP000016930"/>
    </source>
</evidence>
<evidence type="ECO:0000256" key="1">
    <source>
        <dbReference type="SAM" id="MobiDB-lite"/>
    </source>
</evidence>
<proteinExistence type="predicted"/>
<feature type="region of interest" description="Disordered" evidence="1">
    <location>
        <begin position="35"/>
        <end position="55"/>
    </location>
</feature>
<gene>
    <name evidence="2" type="ORF">CERSUDRAFT_116101</name>
</gene>
<feature type="compositionally biased region" description="Polar residues" evidence="1">
    <location>
        <begin position="40"/>
        <end position="50"/>
    </location>
</feature>
<organism evidence="2 3">
    <name type="scientific">Ceriporiopsis subvermispora (strain B)</name>
    <name type="common">White-rot fungus</name>
    <name type="synonym">Gelatoporia subvermispora</name>
    <dbReference type="NCBI Taxonomy" id="914234"/>
    <lineage>
        <taxon>Eukaryota</taxon>
        <taxon>Fungi</taxon>
        <taxon>Dikarya</taxon>
        <taxon>Basidiomycota</taxon>
        <taxon>Agaricomycotina</taxon>
        <taxon>Agaricomycetes</taxon>
        <taxon>Polyporales</taxon>
        <taxon>Gelatoporiaceae</taxon>
        <taxon>Gelatoporia</taxon>
    </lineage>
</organism>
<accession>M2QTC6</accession>
<sequence>MAAYGARSMEHGVSALHRCLRRMGTGRSALSICPRRIGSQGESRTMSPSVSHRRSNFCRTRRMETRLFGFAGSTPGVQEPHLLSPDARALPAMRP</sequence>
<feature type="region of interest" description="Disordered" evidence="1">
    <location>
        <begin position="71"/>
        <end position="95"/>
    </location>
</feature>
<keyword evidence="3" id="KW-1185">Reference proteome</keyword>
<protein>
    <submittedName>
        <fullName evidence="2">Uncharacterized protein</fullName>
    </submittedName>
</protein>
<dbReference type="EMBL" id="KB445800">
    <property type="protein sequence ID" value="EMD35300.1"/>
    <property type="molecule type" value="Genomic_DNA"/>
</dbReference>
<dbReference type="HOGENOM" id="CLU_2372576_0_0_1"/>
<dbReference type="AlphaFoldDB" id="M2QTC6"/>